<evidence type="ECO:0000313" key="1">
    <source>
        <dbReference type="EMBL" id="SVA05122.1"/>
    </source>
</evidence>
<organism evidence="1">
    <name type="scientific">marine metagenome</name>
    <dbReference type="NCBI Taxonomy" id="408172"/>
    <lineage>
        <taxon>unclassified sequences</taxon>
        <taxon>metagenomes</taxon>
        <taxon>ecological metagenomes</taxon>
    </lineage>
</organism>
<dbReference type="EMBL" id="UINC01003302">
    <property type="protein sequence ID" value="SVA05122.1"/>
    <property type="molecule type" value="Genomic_DNA"/>
</dbReference>
<reference evidence="1" key="1">
    <citation type="submission" date="2018-05" db="EMBL/GenBank/DDBJ databases">
        <authorList>
            <person name="Lanie J.A."/>
            <person name="Ng W.-L."/>
            <person name="Kazmierczak K.M."/>
            <person name="Andrzejewski T.M."/>
            <person name="Davidsen T.M."/>
            <person name="Wayne K.J."/>
            <person name="Tettelin H."/>
            <person name="Glass J.I."/>
            <person name="Rusch D."/>
            <person name="Podicherti R."/>
            <person name="Tsui H.-C.T."/>
            <person name="Winkler M.E."/>
        </authorList>
    </citation>
    <scope>NUCLEOTIDE SEQUENCE</scope>
</reference>
<sequence length="136" mass="14978">MLLLDFNAEIIFLTGDCNNITISPIISSFDFIEDKSSNCSSPKYMSFSIIAPFKIGLSDFFLKSLITFAGAFPTSDNIIEVFPLRVSKRSPKSLSEAVIACSRSVFFITSSLTPDLKHSLLKLDVSIELSPEISVK</sequence>
<dbReference type="AlphaFoldDB" id="A0A381SM49"/>
<proteinExistence type="predicted"/>
<name>A0A381SM49_9ZZZZ</name>
<gene>
    <name evidence="1" type="ORF">METZ01_LOCUS57976</name>
</gene>
<protein>
    <submittedName>
        <fullName evidence="1">Uncharacterized protein</fullName>
    </submittedName>
</protein>
<accession>A0A381SM49</accession>